<name>A0A8H7D279_9AGAR</name>
<keyword evidence="1" id="KW-0677">Repeat</keyword>
<feature type="repeat" description="ANK" evidence="3">
    <location>
        <begin position="189"/>
        <end position="221"/>
    </location>
</feature>
<evidence type="ECO:0000256" key="2">
    <source>
        <dbReference type="ARBA" id="ARBA00023043"/>
    </source>
</evidence>
<accession>A0A8H7D279</accession>
<dbReference type="InterPro" id="IPR002110">
    <property type="entry name" value="Ankyrin_rpt"/>
</dbReference>
<comment type="caution">
    <text evidence="4">The sequence shown here is derived from an EMBL/GenBank/DDBJ whole genome shotgun (WGS) entry which is preliminary data.</text>
</comment>
<dbReference type="OrthoDB" id="194358at2759"/>
<dbReference type="Pfam" id="PF00023">
    <property type="entry name" value="Ank"/>
    <property type="match status" value="1"/>
</dbReference>
<dbReference type="SUPFAM" id="SSF48403">
    <property type="entry name" value="Ankyrin repeat"/>
    <property type="match status" value="1"/>
</dbReference>
<protein>
    <submittedName>
        <fullName evidence="4">Ankyrin repeat domain-containing protein 50</fullName>
    </submittedName>
</protein>
<gene>
    <name evidence="4" type="ORF">MVEN_00931700</name>
</gene>
<dbReference type="InterPro" id="IPR036770">
    <property type="entry name" value="Ankyrin_rpt-contain_sf"/>
</dbReference>
<dbReference type="GO" id="GO:0005737">
    <property type="term" value="C:cytoplasm"/>
    <property type="evidence" value="ECO:0007669"/>
    <property type="project" value="TreeGrafter"/>
</dbReference>
<keyword evidence="2 3" id="KW-0040">ANK repeat</keyword>
<dbReference type="Proteomes" id="UP000620124">
    <property type="component" value="Unassembled WGS sequence"/>
</dbReference>
<proteinExistence type="predicted"/>
<evidence type="ECO:0000313" key="4">
    <source>
        <dbReference type="EMBL" id="KAF7356023.1"/>
    </source>
</evidence>
<feature type="repeat" description="ANK" evidence="3">
    <location>
        <begin position="153"/>
        <end position="185"/>
    </location>
</feature>
<evidence type="ECO:0000256" key="1">
    <source>
        <dbReference type="ARBA" id="ARBA00022737"/>
    </source>
</evidence>
<dbReference type="Pfam" id="PF12796">
    <property type="entry name" value="Ank_2"/>
    <property type="match status" value="1"/>
</dbReference>
<dbReference type="GO" id="GO:0005634">
    <property type="term" value="C:nucleus"/>
    <property type="evidence" value="ECO:0007669"/>
    <property type="project" value="TreeGrafter"/>
</dbReference>
<dbReference type="PANTHER" id="PTHR24189:SF71">
    <property type="entry name" value="ANKYRIN REPEAT DOMAIN 39"/>
    <property type="match status" value="1"/>
</dbReference>
<dbReference type="SMART" id="SM00248">
    <property type="entry name" value="ANK"/>
    <property type="match status" value="5"/>
</dbReference>
<organism evidence="4 5">
    <name type="scientific">Mycena venus</name>
    <dbReference type="NCBI Taxonomy" id="2733690"/>
    <lineage>
        <taxon>Eukaryota</taxon>
        <taxon>Fungi</taxon>
        <taxon>Dikarya</taxon>
        <taxon>Basidiomycota</taxon>
        <taxon>Agaricomycotina</taxon>
        <taxon>Agaricomycetes</taxon>
        <taxon>Agaricomycetidae</taxon>
        <taxon>Agaricales</taxon>
        <taxon>Marasmiineae</taxon>
        <taxon>Mycenaceae</taxon>
        <taxon>Mycena</taxon>
    </lineage>
</organism>
<dbReference type="PRINTS" id="PR01415">
    <property type="entry name" value="ANKYRIN"/>
</dbReference>
<dbReference type="PROSITE" id="PS50297">
    <property type="entry name" value="ANK_REP_REGION"/>
    <property type="match status" value="3"/>
</dbReference>
<reference evidence="4" key="1">
    <citation type="submission" date="2020-05" db="EMBL/GenBank/DDBJ databases">
        <title>Mycena genomes resolve the evolution of fungal bioluminescence.</title>
        <authorList>
            <person name="Tsai I.J."/>
        </authorList>
    </citation>
    <scope>NUCLEOTIDE SEQUENCE</scope>
    <source>
        <strain evidence="4">CCC161011</strain>
    </source>
</reference>
<dbReference type="EMBL" id="JACAZI010000007">
    <property type="protein sequence ID" value="KAF7356023.1"/>
    <property type="molecule type" value="Genomic_DNA"/>
</dbReference>
<dbReference type="InterPro" id="IPR050745">
    <property type="entry name" value="Multifunctional_regulatory"/>
</dbReference>
<dbReference type="PROSITE" id="PS50088">
    <property type="entry name" value="ANK_REPEAT"/>
    <property type="match status" value="3"/>
</dbReference>
<dbReference type="Gene3D" id="1.25.40.20">
    <property type="entry name" value="Ankyrin repeat-containing domain"/>
    <property type="match status" value="1"/>
</dbReference>
<evidence type="ECO:0000313" key="5">
    <source>
        <dbReference type="Proteomes" id="UP000620124"/>
    </source>
</evidence>
<evidence type="ECO:0000256" key="3">
    <source>
        <dbReference type="PROSITE-ProRule" id="PRU00023"/>
    </source>
</evidence>
<keyword evidence="5" id="KW-1185">Reference proteome</keyword>
<feature type="repeat" description="ANK" evidence="3">
    <location>
        <begin position="119"/>
        <end position="151"/>
    </location>
</feature>
<sequence>MIAEKLCELELIRWRPSHYLLRCVLLLRRAPFTPFRATFYKKNSPPELITLFGQPLSTGSLNALILTCHRLHEILQPDLEARITPDLGKKLLYWEAASKPHIVAKLLASPHSINPNEGYGKTPLHVAAEAKNTEIVALLLDAGADTDTVWTEHEYRPLHFAVNNNDIPTTRLLLDHGADIDANYGCDGASRYALHDACWRGHLDMVSLLLERGANMELRGHYGTALGFAFIATRRDVRANRLDVIRLLLQKGAAAETSVPLNGGWLCGGPPGPYEANLLYLALGLAYPRRKHSSRSPSQDGRKERIAILLAHGASKDATMKTVLRYLIPLAEAEDKTEEELLGLVHARFEEAEAIVNTVGI</sequence>
<dbReference type="PANTHER" id="PTHR24189">
    <property type="entry name" value="MYOTROPHIN"/>
    <property type="match status" value="1"/>
</dbReference>
<dbReference type="AlphaFoldDB" id="A0A8H7D279"/>